<dbReference type="InterPro" id="IPR053838">
    <property type="entry name" value="DUF6925"/>
</dbReference>
<organism evidence="2 3">
    <name type="scientific">Methylobacterium iners</name>
    <dbReference type="NCBI Taxonomy" id="418707"/>
    <lineage>
        <taxon>Bacteria</taxon>
        <taxon>Pseudomonadati</taxon>
        <taxon>Pseudomonadota</taxon>
        <taxon>Alphaproteobacteria</taxon>
        <taxon>Hyphomicrobiales</taxon>
        <taxon>Methylobacteriaceae</taxon>
        <taxon>Methylobacterium</taxon>
    </lineage>
</organism>
<feature type="region of interest" description="Disordered" evidence="1">
    <location>
        <begin position="270"/>
        <end position="298"/>
    </location>
</feature>
<dbReference type="EMBL" id="BPQP01000089">
    <property type="protein sequence ID" value="GJD97520.1"/>
    <property type="molecule type" value="Genomic_DNA"/>
</dbReference>
<evidence type="ECO:0000313" key="3">
    <source>
        <dbReference type="Proteomes" id="UP001055125"/>
    </source>
</evidence>
<accession>A0ABQ4S311</accession>
<dbReference type="Proteomes" id="UP001055125">
    <property type="component" value="Unassembled WGS sequence"/>
</dbReference>
<reference evidence="2" key="1">
    <citation type="journal article" date="2021" name="Front. Microbiol.">
        <title>Comprehensive Comparative Genomics and Phenotyping of Methylobacterium Species.</title>
        <authorList>
            <person name="Alessa O."/>
            <person name="Ogura Y."/>
            <person name="Fujitani Y."/>
            <person name="Takami H."/>
            <person name="Hayashi T."/>
            <person name="Sahin N."/>
            <person name="Tani A."/>
        </authorList>
    </citation>
    <scope>NUCLEOTIDE SEQUENCE</scope>
    <source>
        <strain evidence="2">DSM 19015</strain>
    </source>
</reference>
<dbReference type="RefSeq" id="WP_238246573.1">
    <property type="nucleotide sequence ID" value="NZ_BPQP01000089.1"/>
</dbReference>
<evidence type="ECO:0000256" key="1">
    <source>
        <dbReference type="SAM" id="MobiDB-lite"/>
    </source>
</evidence>
<sequence length="298" mass="31694">MTTPDADAVAALLRAALADPETSLSLGSFGALAEFRREPDEAATALTDERLGIATGRGAIALHPRPGLRPVAYETAFRSGWSHALALCLPDAACAMNGRTLLTELGPDHEAARPADRGGVLFDLGLRLRAIDACLRSRDPETTSRLRAACGRPFFDQGTALASALLALNADRVLCARIGRIEVFAAEPRPDGPRAYLVPEILRAGRTHAATAPIPAGLVPVAAIHPPHPCRDARGRPMPFDRARHDAFQALLTRWGDPDLLAVKHGLAEPRGRHARAARRAGERQAPFLASPPPKGHA</sequence>
<evidence type="ECO:0000313" key="2">
    <source>
        <dbReference type="EMBL" id="GJD97520.1"/>
    </source>
</evidence>
<name>A0ABQ4S311_9HYPH</name>
<reference evidence="2" key="2">
    <citation type="submission" date="2021-08" db="EMBL/GenBank/DDBJ databases">
        <authorList>
            <person name="Tani A."/>
            <person name="Ola A."/>
            <person name="Ogura Y."/>
            <person name="Katsura K."/>
            <person name="Hayashi T."/>
        </authorList>
    </citation>
    <scope>NUCLEOTIDE SEQUENCE</scope>
    <source>
        <strain evidence="2">DSM 19015</strain>
    </source>
</reference>
<protein>
    <submittedName>
        <fullName evidence="2">Uncharacterized protein</fullName>
    </submittedName>
</protein>
<keyword evidence="3" id="KW-1185">Reference proteome</keyword>
<dbReference type="Pfam" id="PF21973">
    <property type="entry name" value="DUF6925"/>
    <property type="match status" value="1"/>
</dbReference>
<proteinExistence type="predicted"/>
<comment type="caution">
    <text evidence="2">The sequence shown here is derived from an EMBL/GenBank/DDBJ whole genome shotgun (WGS) entry which is preliminary data.</text>
</comment>
<gene>
    <name evidence="2" type="ORF">OCOJLMKI_4752</name>
</gene>